<comment type="caution">
    <text evidence="2">The sequence shown here is derived from an EMBL/GenBank/DDBJ whole genome shotgun (WGS) entry which is preliminary data.</text>
</comment>
<dbReference type="EMBL" id="JBHRSJ010000012">
    <property type="protein sequence ID" value="MFC2971851.1"/>
    <property type="molecule type" value="Genomic_DNA"/>
</dbReference>
<accession>A0ABV7ARJ2</accession>
<evidence type="ECO:0000259" key="1">
    <source>
        <dbReference type="Pfam" id="PF13590"/>
    </source>
</evidence>
<proteinExistence type="predicted"/>
<organism evidence="2 3">
    <name type="scientific">Azotobacter bryophylli</name>
    <dbReference type="NCBI Taxonomy" id="1986537"/>
    <lineage>
        <taxon>Bacteria</taxon>
        <taxon>Pseudomonadati</taxon>
        <taxon>Pseudomonadota</taxon>
        <taxon>Gammaproteobacteria</taxon>
        <taxon>Pseudomonadales</taxon>
        <taxon>Pseudomonadaceae</taxon>
        <taxon>Azotobacter</taxon>
    </lineage>
</organism>
<evidence type="ECO:0000313" key="2">
    <source>
        <dbReference type="EMBL" id="MFC2971851.1"/>
    </source>
</evidence>
<protein>
    <submittedName>
        <fullName evidence="2">DUF4136 domain-containing protein</fullName>
    </submittedName>
</protein>
<evidence type="ECO:0000313" key="3">
    <source>
        <dbReference type="Proteomes" id="UP001595457"/>
    </source>
</evidence>
<dbReference type="PROSITE" id="PS51257">
    <property type="entry name" value="PROKAR_LIPOPROTEIN"/>
    <property type="match status" value="1"/>
</dbReference>
<dbReference type="Gene3D" id="3.30.160.670">
    <property type="match status" value="1"/>
</dbReference>
<dbReference type="Pfam" id="PF13590">
    <property type="entry name" value="DUF4136"/>
    <property type="match status" value="1"/>
</dbReference>
<dbReference type="Proteomes" id="UP001595457">
    <property type="component" value="Unassembled WGS sequence"/>
</dbReference>
<name>A0ABV7ARJ2_9GAMM</name>
<sequence>MRRLAMLSFCLALGACQSPNPYRAESAPLPPAPAAAATTFDRSAYPAPTRDYARYRNWAWLDDRPPGGGADVDPALFQEALGAALDQRGLRPAQAGARADLRVAAAVSLEHRVRQYYDDYYGYPYPYPGGYYGYGRYWNDYGLWGSVPIVRNYEYDALVVRVELFDGADGQRVWSGYGESDDGDAGAEHAKPLRKAIRRALEGFPP</sequence>
<keyword evidence="3" id="KW-1185">Reference proteome</keyword>
<gene>
    <name evidence="2" type="ORF">ACFOJE_06445</name>
</gene>
<feature type="domain" description="DUF4136" evidence="1">
    <location>
        <begin position="48"/>
        <end position="206"/>
    </location>
</feature>
<dbReference type="InterPro" id="IPR025411">
    <property type="entry name" value="DUF4136"/>
</dbReference>
<dbReference type="RefSeq" id="WP_377813463.1">
    <property type="nucleotide sequence ID" value="NZ_JBHRSJ010000012.1"/>
</dbReference>
<reference evidence="3" key="1">
    <citation type="journal article" date="2019" name="Int. J. Syst. Evol. Microbiol.">
        <title>The Global Catalogue of Microorganisms (GCM) 10K type strain sequencing project: providing services to taxonomists for standard genome sequencing and annotation.</title>
        <authorList>
            <consortium name="The Broad Institute Genomics Platform"/>
            <consortium name="The Broad Institute Genome Sequencing Center for Infectious Disease"/>
            <person name="Wu L."/>
            <person name="Ma J."/>
        </authorList>
    </citation>
    <scope>NUCLEOTIDE SEQUENCE [LARGE SCALE GENOMIC DNA]</scope>
    <source>
        <strain evidence="3">KCTC 62195</strain>
    </source>
</reference>